<dbReference type="EMBL" id="JACIER010000016">
    <property type="protein sequence ID" value="MBB4045634.1"/>
    <property type="molecule type" value="Genomic_DNA"/>
</dbReference>
<organism evidence="3 4">
    <name type="scientific">Bacteroides reticulotermitis</name>
    <dbReference type="NCBI Taxonomy" id="1133319"/>
    <lineage>
        <taxon>Bacteria</taxon>
        <taxon>Pseudomonadati</taxon>
        <taxon>Bacteroidota</taxon>
        <taxon>Bacteroidia</taxon>
        <taxon>Bacteroidales</taxon>
        <taxon>Bacteroidaceae</taxon>
        <taxon>Bacteroides</taxon>
    </lineage>
</organism>
<name>A0A840D846_9BACE</name>
<dbReference type="SUPFAM" id="SSF51430">
    <property type="entry name" value="NAD(P)-linked oxidoreductase"/>
    <property type="match status" value="1"/>
</dbReference>
<dbReference type="PANTHER" id="PTHR43364">
    <property type="entry name" value="NADH-SPECIFIC METHYLGLYOXAL REDUCTASE-RELATED"/>
    <property type="match status" value="1"/>
</dbReference>
<comment type="caution">
    <text evidence="3">The sequence shown here is derived from an EMBL/GenBank/DDBJ whole genome shotgun (WGS) entry which is preliminary data.</text>
</comment>
<proteinExistence type="predicted"/>
<dbReference type="AlphaFoldDB" id="A0A840D846"/>
<sequence length="344" mass="38574">MEYRKLNGSGLFVPALTLGTATFGGTHGFEGWGHTDVAEATRMVDMCLDAGLNMFDTADVYSRGLSEEILGKAIAGKRNRMLLSTKGTFPMSDNDRNDTGSSRYHIIQACEASLKRLGTDHIDLYYMHAFDANTPVEETLRALDDLVSSGKVGYIGCSNFSGWHLMKSLAISEKYGWHKYVAHQTYYSLLNRDFEWELMPLGVDQQVGTFVWSPLAAGRLGGKYRRNTPIPEDGRVARGGAPVRDNSVSYELLYDIMDVLDEIASETGKTVAQVALNWLLQRPTVCSLVIGARTEEHLKLNLGAIDWNLSEEQVKRLEDASRQPKSYPYWHQDQRPELNSQLFF</sequence>
<dbReference type="InterPro" id="IPR036812">
    <property type="entry name" value="NAD(P)_OxRdtase_dom_sf"/>
</dbReference>
<dbReference type="CDD" id="cd19091">
    <property type="entry name" value="AKR_PsAKR"/>
    <property type="match status" value="1"/>
</dbReference>
<dbReference type="GO" id="GO:0016491">
    <property type="term" value="F:oxidoreductase activity"/>
    <property type="evidence" value="ECO:0007669"/>
    <property type="project" value="UniProtKB-KW"/>
</dbReference>
<dbReference type="Proteomes" id="UP000560658">
    <property type="component" value="Unassembled WGS sequence"/>
</dbReference>
<dbReference type="InterPro" id="IPR023210">
    <property type="entry name" value="NADP_OxRdtase_dom"/>
</dbReference>
<evidence type="ECO:0000259" key="2">
    <source>
        <dbReference type="Pfam" id="PF00248"/>
    </source>
</evidence>
<feature type="domain" description="NADP-dependent oxidoreductase" evidence="2">
    <location>
        <begin position="16"/>
        <end position="320"/>
    </location>
</feature>
<dbReference type="RefSeq" id="WP_044162985.1">
    <property type="nucleotide sequence ID" value="NZ_JACIER010000016.1"/>
</dbReference>
<evidence type="ECO:0000313" key="3">
    <source>
        <dbReference type="EMBL" id="MBB4045634.1"/>
    </source>
</evidence>
<reference evidence="3" key="1">
    <citation type="submission" date="2020-08" db="EMBL/GenBank/DDBJ databases">
        <title>Genomic Encyclopedia of Type Strains, Phase IV (KMG-IV): sequencing the most valuable type-strain genomes for metagenomic binning, comparative biology and taxonomic classification.</title>
        <authorList>
            <person name="Goeker M."/>
        </authorList>
    </citation>
    <scope>NUCLEOTIDE SEQUENCE [LARGE SCALE GENOMIC DNA]</scope>
    <source>
        <strain evidence="3">DSM 105720</strain>
    </source>
</reference>
<evidence type="ECO:0000313" key="4">
    <source>
        <dbReference type="Proteomes" id="UP000560658"/>
    </source>
</evidence>
<dbReference type="GO" id="GO:0005829">
    <property type="term" value="C:cytosol"/>
    <property type="evidence" value="ECO:0007669"/>
    <property type="project" value="TreeGrafter"/>
</dbReference>
<dbReference type="PANTHER" id="PTHR43364:SF18">
    <property type="entry name" value="OXIDOREDUCTASE"/>
    <property type="match status" value="1"/>
</dbReference>
<dbReference type="Gene3D" id="3.20.20.100">
    <property type="entry name" value="NADP-dependent oxidoreductase domain"/>
    <property type="match status" value="1"/>
</dbReference>
<evidence type="ECO:0000256" key="1">
    <source>
        <dbReference type="ARBA" id="ARBA00023002"/>
    </source>
</evidence>
<dbReference type="InterPro" id="IPR050523">
    <property type="entry name" value="AKR_Detox_Biosynth"/>
</dbReference>
<accession>A0A840D846</accession>
<gene>
    <name evidence="3" type="ORF">GGR06_003449</name>
</gene>
<dbReference type="Pfam" id="PF00248">
    <property type="entry name" value="Aldo_ket_red"/>
    <property type="match status" value="1"/>
</dbReference>
<protein>
    <submittedName>
        <fullName evidence="3">Aryl-alcohol dehydrogenase-like predicted oxidoreductase</fullName>
    </submittedName>
</protein>
<keyword evidence="1" id="KW-0560">Oxidoreductase</keyword>
<keyword evidence="4" id="KW-1185">Reference proteome</keyword>
<dbReference type="FunFam" id="3.20.20.100:FF:000004">
    <property type="entry name" value="Oxidoreductase, aldo/keto reductase"/>
    <property type="match status" value="1"/>
</dbReference>